<dbReference type="Pfam" id="PF09351">
    <property type="entry name" value="DUF1993"/>
    <property type="match status" value="1"/>
</dbReference>
<dbReference type="Gene3D" id="1.20.120.450">
    <property type="entry name" value="dinb family like domain"/>
    <property type="match status" value="1"/>
</dbReference>
<keyword evidence="1" id="KW-0175">Coiled coil</keyword>
<dbReference type="InterPro" id="IPR018531">
    <property type="entry name" value="DUF1993"/>
</dbReference>
<dbReference type="SUPFAM" id="SSF109854">
    <property type="entry name" value="DinB/YfiT-like putative metalloenzymes"/>
    <property type="match status" value="1"/>
</dbReference>
<dbReference type="OrthoDB" id="3724345at2759"/>
<dbReference type="GeneID" id="70288555"/>
<evidence type="ECO:0000313" key="3">
    <source>
        <dbReference type="Proteomes" id="UP000887229"/>
    </source>
</evidence>
<sequence>MASSSFYDMAIGTVRIQLEMLSTIIAKAEASPMAASIPQARIHEDMLPFTFQVDCATHTIHRCLALTSGQFPMADDEWPFDSTTYEQIKARIAKAEEQLAIVDKDKVNARENEVCEWSLARGTTHLKATALEFVRDYVIPNTYFHVVTAYDIARKQGVELSKRDYIVPGLGKHVISRTEG</sequence>
<evidence type="ECO:0008006" key="4">
    <source>
        <dbReference type="Google" id="ProtNLM"/>
    </source>
</evidence>
<keyword evidence="3" id="KW-1185">Reference proteome</keyword>
<dbReference type="AlphaFoldDB" id="A0A9P7ZKN4"/>
<proteinExistence type="predicted"/>
<dbReference type="PANTHER" id="PTHR36922:SF1">
    <property type="entry name" value="DUF1993 DOMAIN-CONTAINING PROTEIN"/>
    <property type="match status" value="1"/>
</dbReference>
<evidence type="ECO:0000256" key="1">
    <source>
        <dbReference type="SAM" id="Coils"/>
    </source>
</evidence>
<comment type="caution">
    <text evidence="2">The sequence shown here is derived from an EMBL/GenBank/DDBJ whole genome shotgun (WGS) entry which is preliminary data.</text>
</comment>
<protein>
    <recommendedName>
        <fullName evidence="4">DUF1993 domain-containing protein</fullName>
    </recommendedName>
</protein>
<gene>
    <name evidence="2" type="ORF">F5Z01DRAFT_139756</name>
</gene>
<dbReference type="RefSeq" id="XP_046117385.1">
    <property type="nucleotide sequence ID" value="XM_046257652.1"/>
</dbReference>
<name>A0A9P7ZKN4_9HYPO</name>
<reference evidence="2" key="1">
    <citation type="journal article" date="2021" name="IMA Fungus">
        <title>Genomic characterization of three marine fungi, including Emericellopsis atlantica sp. nov. with signatures of a generalist lifestyle and marine biomass degradation.</title>
        <authorList>
            <person name="Hagestad O.C."/>
            <person name="Hou L."/>
            <person name="Andersen J.H."/>
            <person name="Hansen E.H."/>
            <person name="Altermark B."/>
            <person name="Li C."/>
            <person name="Kuhnert E."/>
            <person name="Cox R.J."/>
            <person name="Crous P.W."/>
            <person name="Spatafora J.W."/>
            <person name="Lail K."/>
            <person name="Amirebrahimi M."/>
            <person name="Lipzen A."/>
            <person name="Pangilinan J."/>
            <person name="Andreopoulos W."/>
            <person name="Hayes R.D."/>
            <person name="Ng V."/>
            <person name="Grigoriev I.V."/>
            <person name="Jackson S.A."/>
            <person name="Sutton T.D.S."/>
            <person name="Dobson A.D.W."/>
            <person name="Rama T."/>
        </authorList>
    </citation>
    <scope>NUCLEOTIDE SEQUENCE</scope>
    <source>
        <strain evidence="2">TS7</strain>
    </source>
</reference>
<organism evidence="2 3">
    <name type="scientific">Emericellopsis atlantica</name>
    <dbReference type="NCBI Taxonomy" id="2614577"/>
    <lineage>
        <taxon>Eukaryota</taxon>
        <taxon>Fungi</taxon>
        <taxon>Dikarya</taxon>
        <taxon>Ascomycota</taxon>
        <taxon>Pezizomycotina</taxon>
        <taxon>Sordariomycetes</taxon>
        <taxon>Hypocreomycetidae</taxon>
        <taxon>Hypocreales</taxon>
        <taxon>Bionectriaceae</taxon>
        <taxon>Emericellopsis</taxon>
    </lineage>
</organism>
<feature type="coiled-coil region" evidence="1">
    <location>
        <begin position="85"/>
        <end position="112"/>
    </location>
</feature>
<dbReference type="PANTHER" id="PTHR36922">
    <property type="entry name" value="BLL2446 PROTEIN"/>
    <property type="match status" value="1"/>
</dbReference>
<dbReference type="EMBL" id="MU251257">
    <property type="protein sequence ID" value="KAG9253461.1"/>
    <property type="molecule type" value="Genomic_DNA"/>
</dbReference>
<evidence type="ECO:0000313" key="2">
    <source>
        <dbReference type="EMBL" id="KAG9253461.1"/>
    </source>
</evidence>
<dbReference type="Proteomes" id="UP000887229">
    <property type="component" value="Unassembled WGS sequence"/>
</dbReference>
<dbReference type="InterPro" id="IPR034660">
    <property type="entry name" value="DinB/YfiT-like"/>
</dbReference>
<accession>A0A9P7ZKN4</accession>